<dbReference type="GO" id="GO:0098609">
    <property type="term" value="P:cell-cell adhesion"/>
    <property type="evidence" value="ECO:0007669"/>
    <property type="project" value="TreeGrafter"/>
</dbReference>
<dbReference type="GO" id="GO:0046871">
    <property type="term" value="F:N-acetylgalactosamine binding"/>
    <property type="evidence" value="ECO:0007669"/>
    <property type="project" value="TreeGrafter"/>
</dbReference>
<evidence type="ECO:0000259" key="1">
    <source>
        <dbReference type="Pfam" id="PF09458"/>
    </source>
</evidence>
<dbReference type="Proteomes" id="UP000193963">
    <property type="component" value="Unassembled WGS sequence"/>
</dbReference>
<dbReference type="GO" id="GO:0009986">
    <property type="term" value="C:cell surface"/>
    <property type="evidence" value="ECO:0007669"/>
    <property type="project" value="TreeGrafter"/>
</dbReference>
<keyword evidence="2" id="KW-0430">Lectin</keyword>
<evidence type="ECO:0000313" key="2">
    <source>
        <dbReference type="EMBL" id="SLN41970.1"/>
    </source>
</evidence>
<dbReference type="InterPro" id="IPR037221">
    <property type="entry name" value="H-type_lectin_dom_sf"/>
</dbReference>
<dbReference type="PANTHER" id="PTHR46938">
    <property type="entry name" value="DISCOIDIN-1 SUBUNIT A-RELATED-RELATED"/>
    <property type="match status" value="1"/>
</dbReference>
<organism evidence="2 3">
    <name type="scientific">Pseudooceanicola marinus</name>
    <dbReference type="NCBI Taxonomy" id="396013"/>
    <lineage>
        <taxon>Bacteria</taxon>
        <taxon>Pseudomonadati</taxon>
        <taxon>Pseudomonadota</taxon>
        <taxon>Alphaproteobacteria</taxon>
        <taxon>Rhodobacterales</taxon>
        <taxon>Paracoccaceae</taxon>
        <taxon>Pseudooceanicola</taxon>
    </lineage>
</organism>
<dbReference type="GO" id="GO:0045335">
    <property type="term" value="C:phagocytic vesicle"/>
    <property type="evidence" value="ECO:0007669"/>
    <property type="project" value="TreeGrafter"/>
</dbReference>
<dbReference type="GO" id="GO:0098636">
    <property type="term" value="C:protein complex involved in cell adhesion"/>
    <property type="evidence" value="ECO:0007669"/>
    <property type="project" value="TreeGrafter"/>
</dbReference>
<dbReference type="RefSeq" id="WP_085887859.1">
    <property type="nucleotide sequence ID" value="NZ_FWFN01000003.1"/>
</dbReference>
<dbReference type="OrthoDB" id="7658568at2"/>
<dbReference type="AlphaFoldDB" id="A0A1X6Z8K5"/>
<evidence type="ECO:0000313" key="3">
    <source>
        <dbReference type="Proteomes" id="UP000193963"/>
    </source>
</evidence>
<dbReference type="InterPro" id="IPR052487">
    <property type="entry name" value="Galactose-binding_lectin"/>
</dbReference>
<feature type="domain" description="H-type lectin" evidence="1">
    <location>
        <begin position="39"/>
        <end position="104"/>
    </location>
</feature>
<dbReference type="SUPFAM" id="SSF141086">
    <property type="entry name" value="Agglutinin HPA-like"/>
    <property type="match status" value="1"/>
</dbReference>
<dbReference type="Gene3D" id="2.60.40.2080">
    <property type="match status" value="1"/>
</dbReference>
<dbReference type="InterPro" id="IPR019019">
    <property type="entry name" value="H-type_lectin_domain"/>
</dbReference>
<gene>
    <name evidence="2" type="ORF">PSM7751_01967</name>
</gene>
<name>A0A1X6Z8K5_9RHOB</name>
<reference evidence="2 3" key="1">
    <citation type="submission" date="2017-03" db="EMBL/GenBank/DDBJ databases">
        <authorList>
            <person name="Afonso C.L."/>
            <person name="Miller P.J."/>
            <person name="Scott M.A."/>
            <person name="Spackman E."/>
            <person name="Goraichik I."/>
            <person name="Dimitrov K.M."/>
            <person name="Suarez D.L."/>
            <person name="Swayne D.E."/>
        </authorList>
    </citation>
    <scope>NUCLEOTIDE SEQUENCE [LARGE SCALE GENOMIC DNA]</scope>
    <source>
        <strain evidence="2 3">CECT 7751</strain>
    </source>
</reference>
<keyword evidence="3" id="KW-1185">Reference proteome</keyword>
<proteinExistence type="predicted"/>
<dbReference type="GO" id="GO:0070492">
    <property type="term" value="F:oligosaccharide binding"/>
    <property type="evidence" value="ECO:0007669"/>
    <property type="project" value="TreeGrafter"/>
</dbReference>
<protein>
    <submittedName>
        <fullName evidence="2">H-type lectin domain protein</fullName>
    </submittedName>
</protein>
<dbReference type="EMBL" id="FWFN01000003">
    <property type="protein sequence ID" value="SLN41970.1"/>
    <property type="molecule type" value="Genomic_DNA"/>
</dbReference>
<sequence>MKKLTTNCIGIDQGDMVMFSDFQDGGEMWTGTGPRERRRRVTFDEPFREVPSVHCALSMWDMDNGSNLRGDLETENIGRDGFDAVFKTWGDTRIARARIRWMAVGPVRGEGDWDV</sequence>
<accession>A0A1X6Z8K5</accession>
<dbReference type="GO" id="GO:0030247">
    <property type="term" value="F:polysaccharide binding"/>
    <property type="evidence" value="ECO:0007669"/>
    <property type="project" value="TreeGrafter"/>
</dbReference>
<dbReference type="Pfam" id="PF09458">
    <property type="entry name" value="H_lectin"/>
    <property type="match status" value="1"/>
</dbReference>